<feature type="transmembrane region" description="Helical" evidence="1">
    <location>
        <begin position="23"/>
        <end position="44"/>
    </location>
</feature>
<sequence length="597" mass="69651">MAVLAYCWVIIESIVIPDGFLKWFYLSFYIHPIFLFVCQIFLWLKLILKCLTVVFYYPLKITFNVCLYVVKVLKEWVIYFFSCIRLTNTIARDETENFALLHNCNRNQVVTSYSYSSTVAPISCQLKVLQIQKYYVFEEEKNFQDDQVSCEDEHMEEQSLFFDEDESTIDDSSSICSSESSSFLNPYKAGSCVHWELPYSSESFTKDANLNRCIPSVCSSNSPASENLDTNEYSSSVFCSNPVPEDQDMNEYSESICRFNLAAVVEREDPNNGLEDQDLDAFYSMYTQRMRWFDVLNYDRTCGINAILNEQIVGTPNSFDIIEPVDFSVFPHMSWSKTVRKRLLRSLESDFELVYVAQSCLSWEALHHQYRKLEALANSSSQNGAFYDKIAGEFQKFHVLLERFMEDERGEGKRVWNYVRGRFSPKSLLQVPKVSAFKGFTEQGDEEMNKEVIDIKEVLKAIERCIQAFWTFVKTDNKKPWWKLRSSLWTCPPVEDPRDLKLLADLTRKLQKKELWLKDSQGKQRCWFRRVVKTDAEESQTKEMLFTMIDMKLISRVLQLPVLSSSHLNWCQAKLDNILFQEGKIFRASTSGPLFPP</sequence>
<evidence type="ECO:0008006" key="4">
    <source>
        <dbReference type="Google" id="ProtNLM"/>
    </source>
</evidence>
<comment type="caution">
    <text evidence="2">The sequence shown here is derived from an EMBL/GenBank/DDBJ whole genome shotgun (WGS) entry which is preliminary data.</text>
</comment>
<dbReference type="EMBL" id="JARPOI010000009">
    <property type="protein sequence ID" value="KAJ9173285.1"/>
    <property type="molecule type" value="Genomic_DNA"/>
</dbReference>
<dbReference type="Pfam" id="PF07891">
    <property type="entry name" value="DUF1666"/>
    <property type="match status" value="1"/>
</dbReference>
<evidence type="ECO:0000313" key="2">
    <source>
        <dbReference type="EMBL" id="KAJ9173285.1"/>
    </source>
</evidence>
<evidence type="ECO:0000256" key="1">
    <source>
        <dbReference type="SAM" id="Phobius"/>
    </source>
</evidence>
<dbReference type="Proteomes" id="UP001174677">
    <property type="component" value="Chromosome 9"/>
</dbReference>
<evidence type="ECO:0000313" key="3">
    <source>
        <dbReference type="Proteomes" id="UP001174677"/>
    </source>
</evidence>
<keyword evidence="1" id="KW-1133">Transmembrane helix</keyword>
<gene>
    <name evidence="2" type="ORF">P3X46_016436</name>
</gene>
<keyword evidence="3" id="KW-1185">Reference proteome</keyword>
<proteinExistence type="predicted"/>
<protein>
    <recommendedName>
        <fullName evidence="4">Ribosomal protein L34Ae</fullName>
    </recommendedName>
</protein>
<organism evidence="2 3">
    <name type="scientific">Hevea brasiliensis</name>
    <name type="common">Para rubber tree</name>
    <name type="synonym">Siphonia brasiliensis</name>
    <dbReference type="NCBI Taxonomy" id="3981"/>
    <lineage>
        <taxon>Eukaryota</taxon>
        <taxon>Viridiplantae</taxon>
        <taxon>Streptophyta</taxon>
        <taxon>Embryophyta</taxon>
        <taxon>Tracheophyta</taxon>
        <taxon>Spermatophyta</taxon>
        <taxon>Magnoliopsida</taxon>
        <taxon>eudicotyledons</taxon>
        <taxon>Gunneridae</taxon>
        <taxon>Pentapetalae</taxon>
        <taxon>rosids</taxon>
        <taxon>fabids</taxon>
        <taxon>Malpighiales</taxon>
        <taxon>Euphorbiaceae</taxon>
        <taxon>Crotonoideae</taxon>
        <taxon>Micrandreae</taxon>
        <taxon>Hevea</taxon>
    </lineage>
</organism>
<reference evidence="2" key="1">
    <citation type="journal article" date="2023" name="Plant Biotechnol. J.">
        <title>Chromosome-level wild Hevea brasiliensis genome provides new tools for genomic-assisted breeding and valuable loci to elevate rubber yield.</title>
        <authorList>
            <person name="Cheng H."/>
            <person name="Song X."/>
            <person name="Hu Y."/>
            <person name="Wu T."/>
            <person name="Yang Q."/>
            <person name="An Z."/>
            <person name="Feng S."/>
            <person name="Deng Z."/>
            <person name="Wu W."/>
            <person name="Zeng X."/>
            <person name="Tu M."/>
            <person name="Wang X."/>
            <person name="Huang H."/>
        </authorList>
    </citation>
    <scope>NUCLEOTIDE SEQUENCE</scope>
    <source>
        <strain evidence="2">MT/VB/25A 57/8</strain>
    </source>
</reference>
<name>A0ABQ9M1I2_HEVBR</name>
<dbReference type="InterPro" id="IPR012870">
    <property type="entry name" value="DUF1666"/>
</dbReference>
<accession>A0ABQ9M1I2</accession>
<dbReference type="PANTHER" id="PTHR46741:SF7">
    <property type="entry name" value="TRANSMEMBRANE PROTEIN"/>
    <property type="match status" value="1"/>
</dbReference>
<keyword evidence="1" id="KW-0472">Membrane</keyword>
<keyword evidence="1" id="KW-0812">Transmembrane</keyword>
<dbReference type="PANTHER" id="PTHR46741">
    <property type="entry name" value="OS09G0413600 PROTEIN"/>
    <property type="match status" value="1"/>
</dbReference>